<comment type="subcellular location">
    <subcellularLocation>
        <location evidence="1">Membrane</location>
        <topology evidence="1">Lipid-anchor</topology>
        <topology evidence="1">GPI-anchor</topology>
    </subcellularLocation>
    <subcellularLocation>
        <location evidence="2">Secreted</location>
    </subcellularLocation>
</comment>
<dbReference type="Pfam" id="PF05730">
    <property type="entry name" value="CFEM"/>
    <property type="match status" value="1"/>
</dbReference>
<evidence type="ECO:0000313" key="14">
    <source>
        <dbReference type="EMBL" id="ETS00320.1"/>
    </source>
</evidence>
<dbReference type="Proteomes" id="UP000024376">
    <property type="component" value="Unassembled WGS sequence"/>
</dbReference>
<dbReference type="EMBL" id="KI911152">
    <property type="protein sequence ID" value="ETS00320.1"/>
    <property type="molecule type" value="Genomic_DNA"/>
</dbReference>
<keyword evidence="9" id="KW-0408">Iron</keyword>
<dbReference type="KEGG" id="trr:M419DRAFT_131455"/>
<evidence type="ECO:0000256" key="8">
    <source>
        <dbReference type="ARBA" id="ARBA00023288"/>
    </source>
</evidence>
<keyword evidence="6 12" id="KW-0732">Signal</keyword>
<dbReference type="HOGENOM" id="CLU_081622_0_0_1"/>
<keyword evidence="5" id="KW-0325">Glycoprotein</keyword>
<evidence type="ECO:0000256" key="4">
    <source>
        <dbReference type="ARBA" id="ARBA00022525"/>
    </source>
</evidence>
<keyword evidence="5" id="KW-0336">GPI-anchor</keyword>
<dbReference type="OrthoDB" id="4778251at2759"/>
<evidence type="ECO:0000256" key="12">
    <source>
        <dbReference type="SAM" id="SignalP"/>
    </source>
</evidence>
<evidence type="ECO:0000256" key="10">
    <source>
        <dbReference type="SAM" id="MobiDB-lite"/>
    </source>
</evidence>
<evidence type="ECO:0000313" key="15">
    <source>
        <dbReference type="Proteomes" id="UP000024376"/>
    </source>
</evidence>
<feature type="disulfide bond" evidence="9">
    <location>
        <begin position="55"/>
        <end position="88"/>
    </location>
</feature>
<dbReference type="GO" id="GO:0046872">
    <property type="term" value="F:metal ion binding"/>
    <property type="evidence" value="ECO:0007669"/>
    <property type="project" value="UniProtKB-UniRule"/>
</dbReference>
<evidence type="ECO:0000256" key="9">
    <source>
        <dbReference type="PROSITE-ProRule" id="PRU01356"/>
    </source>
</evidence>
<evidence type="ECO:0000256" key="11">
    <source>
        <dbReference type="SAM" id="Phobius"/>
    </source>
</evidence>
<keyword evidence="11" id="KW-1133">Transmembrane helix</keyword>
<keyword evidence="9" id="KW-0479">Metal-binding</keyword>
<feature type="binding site" description="axial binding residue" evidence="9">
    <location>
        <position position="50"/>
    </location>
    <ligand>
        <name>heme</name>
        <dbReference type="ChEBI" id="CHEBI:30413"/>
    </ligand>
    <ligandPart>
        <name>Fe</name>
        <dbReference type="ChEBI" id="CHEBI:18248"/>
    </ligandPart>
</feature>
<keyword evidence="8" id="KW-0449">Lipoprotein</keyword>
<name>A0A024S4N5_HYPJR</name>
<organism evidence="14 15">
    <name type="scientific">Hypocrea jecorina (strain ATCC 56765 / BCRC 32924 / NRRL 11460 / Rut C-30)</name>
    <name type="common">Trichoderma reesei</name>
    <dbReference type="NCBI Taxonomy" id="1344414"/>
    <lineage>
        <taxon>Eukaryota</taxon>
        <taxon>Fungi</taxon>
        <taxon>Dikarya</taxon>
        <taxon>Ascomycota</taxon>
        <taxon>Pezizomycotina</taxon>
        <taxon>Sordariomycetes</taxon>
        <taxon>Hypocreomycetidae</taxon>
        <taxon>Hypocreales</taxon>
        <taxon>Hypocreaceae</taxon>
        <taxon>Trichoderma</taxon>
    </lineage>
</organism>
<keyword evidence="4" id="KW-0964">Secreted</keyword>
<proteinExistence type="inferred from homology"/>
<keyword evidence="7 9" id="KW-1015">Disulfide bond</keyword>
<feature type="region of interest" description="Disordered" evidence="10">
    <location>
        <begin position="99"/>
        <end position="221"/>
    </location>
</feature>
<dbReference type="GO" id="GO:0005576">
    <property type="term" value="C:extracellular region"/>
    <property type="evidence" value="ECO:0007669"/>
    <property type="project" value="UniProtKB-SubCell"/>
</dbReference>
<dbReference type="GO" id="GO:0098552">
    <property type="term" value="C:side of membrane"/>
    <property type="evidence" value="ECO:0007669"/>
    <property type="project" value="UniProtKB-KW"/>
</dbReference>
<feature type="signal peptide" evidence="12">
    <location>
        <begin position="1"/>
        <end position="22"/>
    </location>
</feature>
<dbReference type="AlphaFoldDB" id="A0A024S4N5"/>
<evidence type="ECO:0000259" key="13">
    <source>
        <dbReference type="PROSITE" id="PS52012"/>
    </source>
</evidence>
<feature type="chain" id="PRO_5001536903" description="CFEM domain-containing protein" evidence="12">
    <location>
        <begin position="23"/>
        <end position="304"/>
    </location>
</feature>
<keyword evidence="11" id="KW-0812">Transmembrane</keyword>
<gene>
    <name evidence="14" type="ORF">M419DRAFT_131455</name>
</gene>
<sequence>MRSLLPAVLGALSLFYVDGVAAQDTPACVPTCTDQVRGQFAQYGCVSADDAACLCSNANFGFGIRDCGQNGCGATDVQVQAFLAGSFCQGQQLAFTPTGVPAASTAPAAAETSAPPGETTPIPTAPPATTTSAPETAVQTTVPPTTTEQGATTAPATTATQTSAPSTTAAPPSGTTSAAVSSETSPPATTTSADSSTSVASTTSTPTASETSDATPAAGGSGLSRGAAIGIGLGVAVAVVGIGLAAAFWFLKSRGRTHDSFDISQPPPSSGHSQGAFEKYSNDIEMVSNRYEDMVPRQQPRAMV</sequence>
<dbReference type="PROSITE" id="PS52012">
    <property type="entry name" value="CFEM"/>
    <property type="match status" value="1"/>
</dbReference>
<evidence type="ECO:0000256" key="3">
    <source>
        <dbReference type="ARBA" id="ARBA00010031"/>
    </source>
</evidence>
<comment type="similarity">
    <text evidence="3">Belongs to the RBT5 family.</text>
</comment>
<feature type="compositionally biased region" description="Low complexity" evidence="10">
    <location>
        <begin position="99"/>
        <end position="218"/>
    </location>
</feature>
<comment type="caution">
    <text evidence="9">Lacks conserved residue(s) required for the propagation of feature annotation.</text>
</comment>
<evidence type="ECO:0000256" key="6">
    <source>
        <dbReference type="ARBA" id="ARBA00022729"/>
    </source>
</evidence>
<protein>
    <recommendedName>
        <fullName evidence="13">CFEM domain-containing protein</fullName>
    </recommendedName>
</protein>
<reference evidence="15" key="1">
    <citation type="journal article" date="2013" name="Ind. Biotechnol.">
        <title>Comparative genomics analysis of Trichoderma reesei strains.</title>
        <authorList>
            <person name="Koike H."/>
            <person name="Aerts A."/>
            <person name="LaButti K."/>
            <person name="Grigoriev I.V."/>
            <person name="Baker S.E."/>
        </authorList>
    </citation>
    <scope>NUCLEOTIDE SEQUENCE [LARGE SCALE GENOMIC DNA]</scope>
    <source>
        <strain evidence="15">ATCC 56765 / BCRC 32924 / NRRL 11460 / Rut C-30</strain>
    </source>
</reference>
<evidence type="ECO:0000256" key="7">
    <source>
        <dbReference type="ARBA" id="ARBA00023157"/>
    </source>
</evidence>
<accession>A0A024S4N5</accession>
<evidence type="ECO:0000256" key="2">
    <source>
        <dbReference type="ARBA" id="ARBA00004613"/>
    </source>
</evidence>
<keyword evidence="9" id="KW-0349">Heme</keyword>
<feature type="domain" description="CFEM" evidence="13">
    <location>
        <begin position="1"/>
        <end position="115"/>
    </location>
</feature>
<dbReference type="SMART" id="SM00747">
    <property type="entry name" value="CFEM"/>
    <property type="match status" value="1"/>
</dbReference>
<evidence type="ECO:0000256" key="1">
    <source>
        <dbReference type="ARBA" id="ARBA00004589"/>
    </source>
</evidence>
<evidence type="ECO:0000256" key="5">
    <source>
        <dbReference type="ARBA" id="ARBA00022622"/>
    </source>
</evidence>
<dbReference type="InterPro" id="IPR008427">
    <property type="entry name" value="Extracellular_membr_CFEM_dom"/>
</dbReference>
<keyword evidence="11" id="KW-0472">Membrane</keyword>
<feature type="transmembrane region" description="Helical" evidence="11">
    <location>
        <begin position="227"/>
        <end position="251"/>
    </location>
</feature>